<keyword evidence="2" id="KW-1133">Transmembrane helix</keyword>
<feature type="transmembrane region" description="Helical" evidence="2">
    <location>
        <begin position="89"/>
        <end position="109"/>
    </location>
</feature>
<feature type="transmembrane region" description="Helical" evidence="2">
    <location>
        <begin position="6"/>
        <end position="27"/>
    </location>
</feature>
<dbReference type="CDD" id="cd16935">
    <property type="entry name" value="HATPase_AgrC-ComD-like"/>
    <property type="match status" value="1"/>
</dbReference>
<organism evidence="4">
    <name type="scientific">Eubacterium limosum</name>
    <dbReference type="NCBI Taxonomy" id="1736"/>
    <lineage>
        <taxon>Bacteria</taxon>
        <taxon>Bacillati</taxon>
        <taxon>Bacillota</taxon>
        <taxon>Clostridia</taxon>
        <taxon>Eubacteriales</taxon>
        <taxon>Eubacteriaceae</taxon>
        <taxon>Eubacterium</taxon>
    </lineage>
</organism>
<evidence type="ECO:0000256" key="1">
    <source>
        <dbReference type="SAM" id="Coils"/>
    </source>
</evidence>
<dbReference type="Pfam" id="PF14501">
    <property type="entry name" value="HATPase_c_5"/>
    <property type="match status" value="1"/>
</dbReference>
<gene>
    <name evidence="4" type="ORF">ELLFYP34_00695</name>
</gene>
<feature type="transmembrane region" description="Helical" evidence="2">
    <location>
        <begin position="199"/>
        <end position="221"/>
    </location>
</feature>
<accession>A0A6N3GUC0</accession>
<dbReference type="AlphaFoldDB" id="A0A6N3GUC0"/>
<name>A0A6N3GUC0_EUBLI</name>
<feature type="transmembrane region" description="Helical" evidence="2">
    <location>
        <begin position="167"/>
        <end position="187"/>
    </location>
</feature>
<dbReference type="PANTHER" id="PTHR40448:SF1">
    <property type="entry name" value="TWO-COMPONENT SENSOR HISTIDINE KINASE"/>
    <property type="match status" value="1"/>
</dbReference>
<feature type="transmembrane region" description="Helical" evidence="2">
    <location>
        <begin position="129"/>
        <end position="147"/>
    </location>
</feature>
<proteinExistence type="predicted"/>
<dbReference type="InterPro" id="IPR036890">
    <property type="entry name" value="HATPase_C_sf"/>
</dbReference>
<dbReference type="Gene3D" id="3.30.565.10">
    <property type="entry name" value="Histidine kinase-like ATPase, C-terminal domain"/>
    <property type="match status" value="1"/>
</dbReference>
<dbReference type="SUPFAM" id="SSF55874">
    <property type="entry name" value="ATPase domain of HSP90 chaperone/DNA topoisomerase II/histidine kinase"/>
    <property type="match status" value="1"/>
</dbReference>
<keyword evidence="2" id="KW-0472">Membrane</keyword>
<feature type="transmembrane region" description="Helical" evidence="2">
    <location>
        <begin position="61"/>
        <end position="82"/>
    </location>
</feature>
<keyword evidence="1" id="KW-0175">Coiled coil</keyword>
<keyword evidence="2" id="KW-0812">Transmembrane</keyword>
<evidence type="ECO:0000313" key="4">
    <source>
        <dbReference type="EMBL" id="VYU67553.1"/>
    </source>
</evidence>
<dbReference type="GO" id="GO:0042802">
    <property type="term" value="F:identical protein binding"/>
    <property type="evidence" value="ECO:0007669"/>
    <property type="project" value="TreeGrafter"/>
</dbReference>
<feature type="domain" description="Sensor histidine kinase NatK-like C-terminal" evidence="3">
    <location>
        <begin position="341"/>
        <end position="440"/>
    </location>
</feature>
<reference evidence="4" key="1">
    <citation type="submission" date="2019-11" db="EMBL/GenBank/DDBJ databases">
        <authorList>
            <person name="Feng L."/>
        </authorList>
    </citation>
    <scope>NUCLEOTIDE SEQUENCE</scope>
    <source>
        <strain evidence="4">ElimosumLFYP34</strain>
    </source>
</reference>
<evidence type="ECO:0000259" key="3">
    <source>
        <dbReference type="Pfam" id="PF14501"/>
    </source>
</evidence>
<feature type="coiled-coil region" evidence="1">
    <location>
        <begin position="233"/>
        <end position="267"/>
    </location>
</feature>
<feature type="transmembrane region" description="Helical" evidence="2">
    <location>
        <begin position="34"/>
        <end position="55"/>
    </location>
</feature>
<protein>
    <recommendedName>
        <fullName evidence="3">Sensor histidine kinase NatK-like C-terminal domain-containing protein</fullName>
    </recommendedName>
</protein>
<sequence length="447" mass="51796">MDVRIAVVICLAQLVPCFFCFFAVFIEHSRVPKWIWFAAIILVLAFSVFITRIYFTPDSSFYNIRGGLTFIFLLFVIAAALFCIQDNYFTNLFVLCFLTNYNDYIQLLAKIFNIVWKNRIGFFNPSADYAITIVLLELAAFPFLFWFMQKIIKPVIEQTSAMRAWRYLWIIPISFYCIFRIGLFPTFSDACLVWHNSLFLLPVAWIIGTIMTYYIVMRTLLESFTNSRLQSQLSVMDLQIELQKEQYEQLQKNIESTRAARHDLRHNLLALKGYADQRDTDGLLRYINHYLKILDTDEVTSFCENYAVDTILRHYYLLAHKSGIEAGITVNLPKELPVTEMDTCVVLGNLLENALEACLLQTKLHRFIHVSIGIAGKRMVAINVKNSYENEIRQEKGKFYSTKRAGEGIGLTSVRHIAEKHQGFAHFDYADHIFKVSVLLMPDSKSK</sequence>
<dbReference type="InterPro" id="IPR032834">
    <property type="entry name" value="NatK-like_C"/>
</dbReference>
<evidence type="ECO:0000256" key="2">
    <source>
        <dbReference type="SAM" id="Phobius"/>
    </source>
</evidence>
<dbReference type="PANTHER" id="PTHR40448">
    <property type="entry name" value="TWO-COMPONENT SENSOR HISTIDINE KINASE"/>
    <property type="match status" value="1"/>
</dbReference>
<dbReference type="EMBL" id="CACRTR010000023">
    <property type="protein sequence ID" value="VYU67553.1"/>
    <property type="molecule type" value="Genomic_DNA"/>
</dbReference>